<dbReference type="InterPro" id="IPR015943">
    <property type="entry name" value="WD40/YVTN_repeat-like_dom_sf"/>
</dbReference>
<dbReference type="AlphaFoldDB" id="A0A562I637"/>
<keyword evidence="5" id="KW-1185">Reference proteome</keyword>
<dbReference type="EMBL" id="VLKE01000001">
    <property type="protein sequence ID" value="TWH66113.1"/>
    <property type="molecule type" value="Genomic_DNA"/>
</dbReference>
<accession>A0A562I637</accession>
<dbReference type="SUPFAM" id="SSF63829">
    <property type="entry name" value="Calcium-dependent phosphotriesterase"/>
    <property type="match status" value="1"/>
</dbReference>
<evidence type="ECO:0000256" key="1">
    <source>
        <dbReference type="SAM" id="MobiDB-lite"/>
    </source>
</evidence>
<feature type="transmembrane region" description="Helical" evidence="2">
    <location>
        <begin position="83"/>
        <end position="105"/>
    </location>
</feature>
<organism evidence="4 5">
    <name type="scientific">Micromonospora olivasterospora</name>
    <dbReference type="NCBI Taxonomy" id="1880"/>
    <lineage>
        <taxon>Bacteria</taxon>
        <taxon>Bacillati</taxon>
        <taxon>Actinomycetota</taxon>
        <taxon>Actinomycetes</taxon>
        <taxon>Micromonosporales</taxon>
        <taxon>Micromonosporaceae</taxon>
        <taxon>Micromonospora</taxon>
    </lineage>
</organism>
<keyword evidence="2" id="KW-0812">Transmembrane</keyword>
<comment type="caution">
    <text evidence="4">The sequence shown here is derived from an EMBL/GenBank/DDBJ whole genome shotgun (WGS) entry which is preliminary data.</text>
</comment>
<evidence type="ECO:0000259" key="3">
    <source>
        <dbReference type="Pfam" id="PF13360"/>
    </source>
</evidence>
<name>A0A562I637_MICOL</name>
<dbReference type="Pfam" id="PF13360">
    <property type="entry name" value="PQQ_2"/>
    <property type="match status" value="1"/>
</dbReference>
<reference evidence="4 5" key="1">
    <citation type="submission" date="2019-07" db="EMBL/GenBank/DDBJ databases">
        <title>R&amp;d 2014.</title>
        <authorList>
            <person name="Klenk H.-P."/>
        </authorList>
    </citation>
    <scope>NUCLEOTIDE SEQUENCE [LARGE SCALE GENOMIC DNA]</scope>
    <source>
        <strain evidence="4 5">DSM 43868</strain>
    </source>
</reference>
<evidence type="ECO:0000313" key="4">
    <source>
        <dbReference type="EMBL" id="TWH66113.1"/>
    </source>
</evidence>
<feature type="domain" description="Pyrrolo-quinoline quinone repeat" evidence="3">
    <location>
        <begin position="154"/>
        <end position="298"/>
    </location>
</feature>
<dbReference type="InterPro" id="IPR011047">
    <property type="entry name" value="Quinoprotein_ADH-like_sf"/>
</dbReference>
<sequence>MPTAGGVPPTLPGAPGPGGASPTVPAGGLPPTRLDGAPGVPLSPAGPPAGPWGQPISGPPVSGPPVSGTPAPPPAGPLRGGRALWITVAAVAALLGVGGGAALWLTRDPYPALEFDLDEVKRIRAGDERPTEAFTAVLGDAGYVAYPLPDDRLEIVAVDANTGAQRWRKQTAQPAEQWDGIVAVPGAVAVFAGAIGSDTPRELELRDAGSGELRWRRTITGDDKVIFGRDVAVLVERAGDRLVGLRLRDGEPAWKPIDNPRTESGDARSTVLRVGSEESAGGPAYTDGTPRDPWRGEADRLVQLGADRSARLIDMTGGSVVRTWRSVADRDDLVAARDDRMYVVDDSGGQYRLLAYDLTRVGEPVILHTAPDDRRRPEALVACGEDRACLLEVPSGEADRAEVVAVTGDGKAKHWTAPGAKELVPVGEHLLARRTYPEPASTLFDPEGRAVLADRPGVAVRLDGGNLLVFADPLGGGEADRSVAGMAVDSQKPDELGELLDVRGESCSWNTSVILCAAEKDFVLYRFARS</sequence>
<evidence type="ECO:0000256" key="2">
    <source>
        <dbReference type="SAM" id="Phobius"/>
    </source>
</evidence>
<dbReference type="Proteomes" id="UP000319825">
    <property type="component" value="Unassembled WGS sequence"/>
</dbReference>
<gene>
    <name evidence="4" type="ORF">JD77_01063</name>
</gene>
<protein>
    <submittedName>
        <fullName evidence="4">Putative pyrroloquinoline-quinone binding quinoprotein</fullName>
    </submittedName>
</protein>
<feature type="region of interest" description="Disordered" evidence="1">
    <location>
        <begin position="1"/>
        <end position="75"/>
    </location>
</feature>
<dbReference type="SUPFAM" id="SSF50998">
    <property type="entry name" value="Quinoprotein alcohol dehydrogenase-like"/>
    <property type="match status" value="1"/>
</dbReference>
<proteinExistence type="predicted"/>
<feature type="region of interest" description="Disordered" evidence="1">
    <location>
        <begin position="274"/>
        <end position="295"/>
    </location>
</feature>
<keyword evidence="2" id="KW-0472">Membrane</keyword>
<dbReference type="InterPro" id="IPR002372">
    <property type="entry name" value="PQQ_rpt_dom"/>
</dbReference>
<dbReference type="Gene3D" id="2.130.10.10">
    <property type="entry name" value="YVTN repeat-like/Quinoprotein amine dehydrogenase"/>
    <property type="match status" value="1"/>
</dbReference>
<evidence type="ECO:0000313" key="5">
    <source>
        <dbReference type="Proteomes" id="UP000319825"/>
    </source>
</evidence>
<keyword evidence="2" id="KW-1133">Transmembrane helix</keyword>